<dbReference type="AlphaFoldDB" id="A0A2M8P766"/>
<protein>
    <submittedName>
        <fullName evidence="2">Uncharacterized protein</fullName>
    </submittedName>
</protein>
<evidence type="ECO:0000256" key="1">
    <source>
        <dbReference type="SAM" id="MobiDB-lite"/>
    </source>
</evidence>
<name>A0A2M8P766_9CHLR</name>
<accession>A0A2M8P766</accession>
<comment type="caution">
    <text evidence="2">The sequence shown here is derived from an EMBL/GenBank/DDBJ whole genome shotgun (WGS) entry which is preliminary data.</text>
</comment>
<organism evidence="2 3">
    <name type="scientific">Candidatus Thermofonsia Clade 1 bacterium</name>
    <dbReference type="NCBI Taxonomy" id="2364210"/>
    <lineage>
        <taxon>Bacteria</taxon>
        <taxon>Bacillati</taxon>
        <taxon>Chloroflexota</taxon>
        <taxon>Candidatus Thermofontia</taxon>
        <taxon>Candidatus Thermofonsia Clade 1</taxon>
    </lineage>
</organism>
<dbReference type="Proteomes" id="UP000229681">
    <property type="component" value="Unassembled WGS sequence"/>
</dbReference>
<feature type="non-terminal residue" evidence="2">
    <location>
        <position position="103"/>
    </location>
</feature>
<evidence type="ECO:0000313" key="3">
    <source>
        <dbReference type="Proteomes" id="UP000229681"/>
    </source>
</evidence>
<feature type="non-terminal residue" evidence="2">
    <location>
        <position position="1"/>
    </location>
</feature>
<sequence length="103" mass="10938">DVDELAGIVPISAFLRLIGLRIVNARRVWAGGTFAFERPVTVRRGALQVTRSASGTRVVFPSGKVVEADAAWQLIEDDTPATSADADIPPTEPEAQQDAPAPT</sequence>
<dbReference type="EMBL" id="PGTM01000969">
    <property type="protein sequence ID" value="PJF33384.1"/>
    <property type="molecule type" value="Genomic_DNA"/>
</dbReference>
<proteinExistence type="predicted"/>
<evidence type="ECO:0000313" key="2">
    <source>
        <dbReference type="EMBL" id="PJF33384.1"/>
    </source>
</evidence>
<feature type="region of interest" description="Disordered" evidence="1">
    <location>
        <begin position="76"/>
        <end position="103"/>
    </location>
</feature>
<reference evidence="2 3" key="1">
    <citation type="submission" date="2017-11" db="EMBL/GenBank/DDBJ databases">
        <title>Evolution of Phototrophy in the Chloroflexi Phylum Driven by Horizontal Gene Transfer.</title>
        <authorList>
            <person name="Ward L.M."/>
            <person name="Hemp J."/>
            <person name="Shih P.M."/>
            <person name="Mcglynn S.E."/>
            <person name="Fischer W."/>
        </authorList>
    </citation>
    <scope>NUCLEOTIDE SEQUENCE [LARGE SCALE GENOMIC DNA]</scope>
    <source>
        <strain evidence="2">JP3_13</strain>
    </source>
</reference>
<gene>
    <name evidence="2" type="ORF">CUN49_18695</name>
</gene>